<dbReference type="Pfam" id="PF06200">
    <property type="entry name" value="tify"/>
    <property type="match status" value="1"/>
</dbReference>
<comment type="domain">
    <text evidence="2">The jas domain is required for interaction with COI1.</text>
</comment>
<dbReference type="Proteomes" id="UP001293254">
    <property type="component" value="Unassembled WGS sequence"/>
</dbReference>
<protein>
    <recommendedName>
        <fullName evidence="2">Protein TIFY</fullName>
    </recommendedName>
    <alternativeName>
        <fullName evidence="2">Jasmonate ZIM domain-containing protein</fullName>
    </alternativeName>
</protein>
<gene>
    <name evidence="4" type="ORF">Salat_2769000</name>
</gene>
<feature type="domain" description="Tify" evidence="3">
    <location>
        <begin position="88"/>
        <end position="122"/>
    </location>
</feature>
<evidence type="ECO:0000313" key="5">
    <source>
        <dbReference type="Proteomes" id="UP001293254"/>
    </source>
</evidence>
<keyword evidence="2" id="KW-1184">Jasmonic acid signaling pathway</keyword>
<dbReference type="InterPro" id="IPR018467">
    <property type="entry name" value="CCT_CS"/>
</dbReference>
<dbReference type="GO" id="GO:0009611">
    <property type="term" value="P:response to wounding"/>
    <property type="evidence" value="ECO:0007669"/>
    <property type="project" value="UniProtKB-UniRule"/>
</dbReference>
<dbReference type="InterPro" id="IPR010399">
    <property type="entry name" value="Tify_dom"/>
</dbReference>
<dbReference type="Pfam" id="PF09425">
    <property type="entry name" value="Jas_motif"/>
    <property type="match status" value="1"/>
</dbReference>
<evidence type="ECO:0000313" key="4">
    <source>
        <dbReference type="EMBL" id="KAK4413563.1"/>
    </source>
</evidence>
<reference evidence="4" key="1">
    <citation type="submission" date="2020-06" db="EMBL/GenBank/DDBJ databases">
        <authorList>
            <person name="Li T."/>
            <person name="Hu X."/>
            <person name="Zhang T."/>
            <person name="Song X."/>
            <person name="Zhang H."/>
            <person name="Dai N."/>
            <person name="Sheng W."/>
            <person name="Hou X."/>
            <person name="Wei L."/>
        </authorList>
    </citation>
    <scope>NUCLEOTIDE SEQUENCE</scope>
    <source>
        <strain evidence="4">3651</strain>
        <tissue evidence="4">Leaf</tissue>
    </source>
</reference>
<sequence>MAMEKSGIELDFFHKEKPPIFERRRSFRDIQGVISRMDPEVVKSVIGVGKKSSVSVPSTPKETDRTALLPAVCDPTLRLNCGYEKYNDDVETAPMTIFYNGLVAVFDVSPRKAQDILRVAEEERVPKLSEHSGSNSYNQENLLESFNGDLPITRRKSLQRFLEKRKESRGRDFI</sequence>
<dbReference type="GO" id="GO:0005634">
    <property type="term" value="C:nucleus"/>
    <property type="evidence" value="ECO:0007669"/>
    <property type="project" value="UniProtKB-SubCell"/>
</dbReference>
<evidence type="ECO:0000259" key="3">
    <source>
        <dbReference type="PROSITE" id="PS51320"/>
    </source>
</evidence>
<dbReference type="GO" id="GO:0031347">
    <property type="term" value="P:regulation of defense response"/>
    <property type="evidence" value="ECO:0007669"/>
    <property type="project" value="UniProtKB-UniRule"/>
</dbReference>
<dbReference type="PROSITE" id="PS51320">
    <property type="entry name" value="TIFY"/>
    <property type="match status" value="1"/>
</dbReference>
<dbReference type="GO" id="GO:2000022">
    <property type="term" value="P:regulation of jasmonic acid mediated signaling pathway"/>
    <property type="evidence" value="ECO:0007669"/>
    <property type="project" value="UniProtKB-UniRule"/>
</dbReference>
<dbReference type="InterPro" id="IPR040390">
    <property type="entry name" value="TIFY/JAZ"/>
</dbReference>
<comment type="caution">
    <text evidence="4">The sequence shown here is derived from an EMBL/GenBank/DDBJ whole genome shotgun (WGS) entry which is preliminary data.</text>
</comment>
<keyword evidence="2" id="KW-0539">Nucleus</keyword>
<keyword evidence="5" id="KW-1185">Reference proteome</keyword>
<comment type="function">
    <text evidence="2">Repressor of jasmonate responses.</text>
</comment>
<organism evidence="4 5">
    <name type="scientific">Sesamum alatum</name>
    <dbReference type="NCBI Taxonomy" id="300844"/>
    <lineage>
        <taxon>Eukaryota</taxon>
        <taxon>Viridiplantae</taxon>
        <taxon>Streptophyta</taxon>
        <taxon>Embryophyta</taxon>
        <taxon>Tracheophyta</taxon>
        <taxon>Spermatophyta</taxon>
        <taxon>Magnoliopsida</taxon>
        <taxon>eudicotyledons</taxon>
        <taxon>Gunneridae</taxon>
        <taxon>Pentapetalae</taxon>
        <taxon>asterids</taxon>
        <taxon>lamiids</taxon>
        <taxon>Lamiales</taxon>
        <taxon>Pedaliaceae</taxon>
        <taxon>Sesamum</taxon>
    </lineage>
</organism>
<reference evidence="4" key="2">
    <citation type="journal article" date="2024" name="Plant">
        <title>Genomic evolution and insights into agronomic trait innovations of Sesamum species.</title>
        <authorList>
            <person name="Miao H."/>
            <person name="Wang L."/>
            <person name="Qu L."/>
            <person name="Liu H."/>
            <person name="Sun Y."/>
            <person name="Le M."/>
            <person name="Wang Q."/>
            <person name="Wei S."/>
            <person name="Zheng Y."/>
            <person name="Lin W."/>
            <person name="Duan Y."/>
            <person name="Cao H."/>
            <person name="Xiong S."/>
            <person name="Wang X."/>
            <person name="Wei L."/>
            <person name="Li C."/>
            <person name="Ma Q."/>
            <person name="Ju M."/>
            <person name="Zhao R."/>
            <person name="Li G."/>
            <person name="Mu C."/>
            <person name="Tian Q."/>
            <person name="Mei H."/>
            <person name="Zhang T."/>
            <person name="Gao T."/>
            <person name="Zhang H."/>
        </authorList>
    </citation>
    <scope>NUCLEOTIDE SEQUENCE</scope>
    <source>
        <strain evidence="4">3651</strain>
    </source>
</reference>
<dbReference type="EMBL" id="JACGWO010000012">
    <property type="protein sequence ID" value="KAK4413563.1"/>
    <property type="molecule type" value="Genomic_DNA"/>
</dbReference>
<dbReference type="PANTHER" id="PTHR33077">
    <property type="entry name" value="PROTEIN TIFY 4A-RELATED-RELATED"/>
    <property type="match status" value="1"/>
</dbReference>
<comment type="similarity">
    <text evidence="1 2">Belongs to the TIFY/JAZ family.</text>
</comment>
<evidence type="ECO:0000256" key="2">
    <source>
        <dbReference type="RuleBase" id="RU369065"/>
    </source>
</evidence>
<proteinExistence type="inferred from homology"/>
<accession>A0AAE1XLH1</accession>
<dbReference type="PANTHER" id="PTHR33077:SF5">
    <property type="entry name" value="PROTEIN TIFY 9"/>
    <property type="match status" value="1"/>
</dbReference>
<dbReference type="SMART" id="SM00979">
    <property type="entry name" value="TIFY"/>
    <property type="match status" value="1"/>
</dbReference>
<name>A0AAE1XLH1_9LAMI</name>
<dbReference type="AlphaFoldDB" id="A0AAE1XLH1"/>
<comment type="subcellular location">
    <subcellularLocation>
        <location evidence="2">Nucleus</location>
    </subcellularLocation>
</comment>
<evidence type="ECO:0000256" key="1">
    <source>
        <dbReference type="ARBA" id="ARBA00008614"/>
    </source>
</evidence>